<gene>
    <name evidence="10" type="primary">cydD</name>
    <name evidence="10" type="ORF">HF394_09325</name>
</gene>
<evidence type="ECO:0000256" key="4">
    <source>
        <dbReference type="ARBA" id="ARBA00022840"/>
    </source>
</evidence>
<dbReference type="InterPro" id="IPR027417">
    <property type="entry name" value="P-loop_NTPase"/>
</dbReference>
<feature type="domain" description="ABC transmembrane type-1" evidence="9">
    <location>
        <begin position="16"/>
        <end position="300"/>
    </location>
</feature>
<dbReference type="NCBIfam" id="TIGR02857">
    <property type="entry name" value="CydD"/>
    <property type="match status" value="1"/>
</dbReference>
<dbReference type="SUPFAM" id="SSF52540">
    <property type="entry name" value="P-loop containing nucleoside triphosphate hydrolases"/>
    <property type="match status" value="1"/>
</dbReference>
<dbReference type="EMBL" id="CP051177">
    <property type="protein sequence ID" value="QKX50767.1"/>
    <property type="molecule type" value="Genomic_DNA"/>
</dbReference>
<dbReference type="Proteomes" id="UP000509222">
    <property type="component" value="Chromosome"/>
</dbReference>
<feature type="transmembrane region" description="Helical" evidence="7">
    <location>
        <begin position="60"/>
        <end position="83"/>
    </location>
</feature>
<dbReference type="GO" id="GO:0005524">
    <property type="term" value="F:ATP binding"/>
    <property type="evidence" value="ECO:0007669"/>
    <property type="project" value="UniProtKB-KW"/>
</dbReference>
<organism evidence="10 11">
    <name type="scientific">Planococcus glaciei</name>
    <dbReference type="NCBI Taxonomy" id="459472"/>
    <lineage>
        <taxon>Bacteria</taxon>
        <taxon>Bacillati</taxon>
        <taxon>Bacillota</taxon>
        <taxon>Bacilli</taxon>
        <taxon>Bacillales</taxon>
        <taxon>Caryophanaceae</taxon>
        <taxon>Planococcus</taxon>
    </lineage>
</organism>
<evidence type="ECO:0000256" key="2">
    <source>
        <dbReference type="ARBA" id="ARBA00022692"/>
    </source>
</evidence>
<dbReference type="InterPro" id="IPR014216">
    <property type="entry name" value="ABC_transptr_CydD"/>
</dbReference>
<dbReference type="RefSeq" id="WP_176294462.1">
    <property type="nucleotide sequence ID" value="NZ_CP051177.1"/>
</dbReference>
<keyword evidence="6 7" id="KW-0472">Membrane</keyword>
<evidence type="ECO:0000256" key="1">
    <source>
        <dbReference type="ARBA" id="ARBA00004651"/>
    </source>
</evidence>
<dbReference type="Pfam" id="PF00005">
    <property type="entry name" value="ABC_tran"/>
    <property type="match status" value="1"/>
</dbReference>
<dbReference type="PANTHER" id="PTHR24221">
    <property type="entry name" value="ATP-BINDING CASSETTE SUB-FAMILY B"/>
    <property type="match status" value="1"/>
</dbReference>
<accession>A0A7H8QA15</accession>
<dbReference type="Gene3D" id="3.40.50.300">
    <property type="entry name" value="P-loop containing nucleotide triphosphate hydrolases"/>
    <property type="match status" value="1"/>
</dbReference>
<dbReference type="GO" id="GO:0140359">
    <property type="term" value="F:ABC-type transporter activity"/>
    <property type="evidence" value="ECO:0007669"/>
    <property type="project" value="InterPro"/>
</dbReference>
<keyword evidence="11" id="KW-1185">Reference proteome</keyword>
<evidence type="ECO:0000256" key="5">
    <source>
        <dbReference type="ARBA" id="ARBA00022989"/>
    </source>
</evidence>
<proteinExistence type="predicted"/>
<dbReference type="Pfam" id="PF00664">
    <property type="entry name" value="ABC_membrane"/>
    <property type="match status" value="1"/>
</dbReference>
<reference evidence="10 11" key="1">
    <citation type="submission" date="2020-04" db="EMBL/GenBank/DDBJ databases">
        <authorList>
            <person name="Pajer P."/>
            <person name="Broz P."/>
        </authorList>
    </citation>
    <scope>NUCLEOTIDE SEQUENCE [LARGE SCALE GENOMIC DNA]</scope>
    <source>
        <strain evidence="11">NRL-ATB46093</strain>
    </source>
</reference>
<protein>
    <submittedName>
        <fullName evidence="10">Thiol reductant ABC exporter subunit CydD</fullName>
    </submittedName>
</protein>
<keyword evidence="3" id="KW-0547">Nucleotide-binding</keyword>
<dbReference type="InterPro" id="IPR003593">
    <property type="entry name" value="AAA+_ATPase"/>
</dbReference>
<dbReference type="CDD" id="cd18584">
    <property type="entry name" value="ABC_6TM_AarD_CydD"/>
    <property type="match status" value="1"/>
</dbReference>
<reference evidence="11" key="2">
    <citation type="submission" date="2020-06" db="EMBL/GenBank/DDBJ databases">
        <title>Isolation of Planomicrobium glaciei.</title>
        <authorList>
            <person name="Malisova L."/>
            <person name="Safrankova R."/>
            <person name="Jakubu V."/>
            <person name="Spanelova P."/>
        </authorList>
    </citation>
    <scope>NUCLEOTIDE SEQUENCE [LARGE SCALE GENOMIC DNA]</scope>
    <source>
        <strain evidence="11">NRL-ATB46093</strain>
    </source>
</reference>
<dbReference type="SUPFAM" id="SSF90123">
    <property type="entry name" value="ABC transporter transmembrane region"/>
    <property type="match status" value="1"/>
</dbReference>
<evidence type="ECO:0000259" key="8">
    <source>
        <dbReference type="PROSITE" id="PS50893"/>
    </source>
</evidence>
<dbReference type="InterPro" id="IPR039421">
    <property type="entry name" value="Type_1_exporter"/>
</dbReference>
<keyword evidence="4" id="KW-0067">ATP-binding</keyword>
<dbReference type="Gene3D" id="1.20.1560.10">
    <property type="entry name" value="ABC transporter type 1, transmembrane domain"/>
    <property type="match status" value="1"/>
</dbReference>
<feature type="transmembrane region" description="Helical" evidence="7">
    <location>
        <begin position="136"/>
        <end position="152"/>
    </location>
</feature>
<feature type="domain" description="ABC transporter" evidence="8">
    <location>
        <begin position="333"/>
        <end position="567"/>
    </location>
</feature>
<dbReference type="GO" id="GO:0016887">
    <property type="term" value="F:ATP hydrolysis activity"/>
    <property type="evidence" value="ECO:0007669"/>
    <property type="project" value="InterPro"/>
</dbReference>
<keyword evidence="2 7" id="KW-0812">Transmembrane</keyword>
<keyword evidence="5 7" id="KW-1133">Transmembrane helix</keyword>
<dbReference type="InterPro" id="IPR003439">
    <property type="entry name" value="ABC_transporter-like_ATP-bd"/>
</dbReference>
<sequence length="574" mass="62539">MVDLKQLAYERKNIMAFLFIASFLKGAAMIGQALFFVWIADGVFLKNASFEEVLPYLYGLFGAILLRVACGYAIGRSGVNLAAEVKMGLRKKLIASFASNPLQASIQGQSGQKVSLLLDAVDELDGYFSKYIPQMVQSYIIPILLLAVIFSQHWVTGVIILITAPFIPVFMALVGIKTKEKADQQMEKLGQFSGTFLDVLQGLTTLKLFNQADRQKQTIQKSSLDFRDATMEVLKSAFLSSLMLEYISMLSMGIIALEIGLRLVVFDSLTFFTAFFVMILVPDFFNMLKDFGSAFHTGKGSTAAANRLSAHLEKEAPAVEWGAGKLSNDPPHLLLQDLTFQYGESFKLEPINAEILPYSQLAIIGKSGSGKTTLLHAIAGLLPLSSGAVRVNGISREQIDEKSWFDQLSYISQNPYLFAGTIKENIAIGAGREAADDEIWEAAVKAGIGEMVGSLKHGLKTRIGEAGRGLSGGEKQRIALARAFLKQPSIVLFDEPTTGLDLQTEKILQQSIAELGKGATVITVAHRLHTIKQSDTILILSEGKLAAAGSHNDLLETYAPYGEMLEIQHGGIVQ</sequence>
<dbReference type="InterPro" id="IPR017871">
    <property type="entry name" value="ABC_transporter-like_CS"/>
</dbReference>
<dbReference type="SMART" id="SM00382">
    <property type="entry name" value="AAA"/>
    <property type="match status" value="1"/>
</dbReference>
<dbReference type="PROSITE" id="PS50893">
    <property type="entry name" value="ABC_TRANSPORTER_2"/>
    <property type="match status" value="1"/>
</dbReference>
<name>A0A7H8QA15_9BACL</name>
<dbReference type="AlphaFoldDB" id="A0A7H8QA15"/>
<feature type="transmembrane region" description="Helical" evidence="7">
    <location>
        <begin position="14"/>
        <end position="40"/>
    </location>
</feature>
<evidence type="ECO:0000256" key="3">
    <source>
        <dbReference type="ARBA" id="ARBA00022741"/>
    </source>
</evidence>
<feature type="transmembrane region" description="Helical" evidence="7">
    <location>
        <begin position="263"/>
        <end position="281"/>
    </location>
</feature>
<evidence type="ECO:0000259" key="9">
    <source>
        <dbReference type="PROSITE" id="PS50929"/>
    </source>
</evidence>
<feature type="transmembrane region" description="Helical" evidence="7">
    <location>
        <begin position="158"/>
        <end position="176"/>
    </location>
</feature>
<evidence type="ECO:0000256" key="7">
    <source>
        <dbReference type="SAM" id="Phobius"/>
    </source>
</evidence>
<dbReference type="PANTHER" id="PTHR24221:SF590">
    <property type="entry name" value="COMPONENT LINKED WITH THE ASSEMBLY OF CYTOCHROME' TRANSPORT TRANSMEMBRANE ATP-BINDING PROTEIN ABC TRANSPORTER CYDD-RELATED"/>
    <property type="match status" value="1"/>
</dbReference>
<dbReference type="InterPro" id="IPR011527">
    <property type="entry name" value="ABC1_TM_dom"/>
</dbReference>
<evidence type="ECO:0000313" key="10">
    <source>
        <dbReference type="EMBL" id="QKX50767.1"/>
    </source>
</evidence>
<dbReference type="PROSITE" id="PS00211">
    <property type="entry name" value="ABC_TRANSPORTER_1"/>
    <property type="match status" value="1"/>
</dbReference>
<dbReference type="PROSITE" id="PS50929">
    <property type="entry name" value="ABC_TM1F"/>
    <property type="match status" value="1"/>
</dbReference>
<dbReference type="InterPro" id="IPR036640">
    <property type="entry name" value="ABC1_TM_sf"/>
</dbReference>
<comment type="subcellular location">
    <subcellularLocation>
        <location evidence="1">Cell membrane</location>
        <topology evidence="1">Multi-pass membrane protein</topology>
    </subcellularLocation>
</comment>
<evidence type="ECO:0000256" key="6">
    <source>
        <dbReference type="ARBA" id="ARBA00023136"/>
    </source>
</evidence>
<evidence type="ECO:0000313" key="11">
    <source>
        <dbReference type="Proteomes" id="UP000509222"/>
    </source>
</evidence>
<dbReference type="GO" id="GO:0005886">
    <property type="term" value="C:plasma membrane"/>
    <property type="evidence" value="ECO:0007669"/>
    <property type="project" value="UniProtKB-SubCell"/>
</dbReference>
<dbReference type="GO" id="GO:0042883">
    <property type="term" value="P:cysteine transport"/>
    <property type="evidence" value="ECO:0007669"/>
    <property type="project" value="InterPro"/>
</dbReference>